<dbReference type="InterPro" id="IPR026960">
    <property type="entry name" value="RVT-Znf"/>
</dbReference>
<dbReference type="EMBL" id="BQNB010017872">
    <property type="protein sequence ID" value="GJT68148.1"/>
    <property type="molecule type" value="Genomic_DNA"/>
</dbReference>
<evidence type="ECO:0000313" key="2">
    <source>
        <dbReference type="EMBL" id="GJT68148.1"/>
    </source>
</evidence>
<keyword evidence="2" id="KW-0808">Transferase</keyword>
<keyword evidence="2" id="KW-0695">RNA-directed DNA polymerase</keyword>
<evidence type="ECO:0000313" key="3">
    <source>
        <dbReference type="Proteomes" id="UP001151760"/>
    </source>
</evidence>
<sequence length="843" mass="95840">MIGISLNSNGISGDNKKGWVRELVDRYSSLFLGIQESKLVSCDSYVVHSLWPHNYVEFAVSDSVGASGGILTMWDSRTFCMEHSFINRYFVGVVGSWVWSSNPIGLLNVYAPQDSHLKECLCEAWVFNDFISRTGLFDLPLGGRRFTRFDKDGRKASKLDRFLVSSNFFDVWNDASVSVLCRSFSDHCPLLIKVGAMNSGPKPFKVFDKWLMVPELDQHVRDDLRQKCRVKWAVEGDEITRFFRSLFKGKNSNSSIKGMLINGIWEDNPDVIKNAAIEHFSSRFKENGLIKPSFSNYLFRKLSEVDAKFLESGFSLEEVKESDVIKLDFWNYVKYFESFDKLEKGCNPSFMALILKKNDPLSFSDYRPIGCIYKVITKILASCLAKVIGLVIRSNQSAFIEGLKVNISKTRILGVGVFKDQIEAVASSIGCAHGTFPFAYLGLPVEKKTRLKEGWNAIIDRFRDKLSNWKAKNLSIGGRLTLVKSVLSSLPIYYLSLFKAPISIINSLEAIRCRFFWGCFESQRGIYWVKWNSILLDHKFGGLGIGSLLAKNYGLLCKWKWRFLSEEEALWRMVIKDFYGDEGGFNSDPKSLGSSDIWTEIIKVVNIINSNDEWCEDGRKLADAFPRLYALESFKDCRISDRWHMVNDSGVGNRSWIRPLRGRANDDLASLVSHIGRLHLNADGADKWVWSLDTSGSFKVSTLTKRIHNIRLAEFIIGDHHLWNSLVPRKVNICVWRASLNRLPTRVNLNLRGINMASNLCPFCNTCVDDIEHCLINCSHSLAIWRKIWSWWNMPSPLSFPCFSIKDIALGNIGLNGSSRISKPDAIAKIKGEDIFPSIQSYQ</sequence>
<dbReference type="PANTHER" id="PTHR33116">
    <property type="entry name" value="REVERSE TRANSCRIPTASE ZINC-BINDING DOMAIN-CONTAINING PROTEIN-RELATED-RELATED"/>
    <property type="match status" value="1"/>
</dbReference>
<reference evidence="2" key="2">
    <citation type="submission" date="2022-01" db="EMBL/GenBank/DDBJ databases">
        <authorList>
            <person name="Yamashiro T."/>
            <person name="Shiraishi A."/>
            <person name="Satake H."/>
            <person name="Nakayama K."/>
        </authorList>
    </citation>
    <scope>NUCLEOTIDE SEQUENCE</scope>
</reference>
<dbReference type="PANTHER" id="PTHR33116:SF79">
    <property type="entry name" value="REVERSE TRANSCRIPTASE DOMAIN, ZINC FINGER, CCHC-TYPE-RELATED"/>
    <property type="match status" value="1"/>
</dbReference>
<feature type="domain" description="Reverse transcriptase zinc-binding" evidence="1">
    <location>
        <begin position="720"/>
        <end position="785"/>
    </location>
</feature>
<protein>
    <submittedName>
        <fullName evidence="2">RNA-directed DNA polymerase, eukaryota, reverse transcriptase zinc-binding domain protein</fullName>
    </submittedName>
</protein>
<accession>A0ABQ5FYY0</accession>
<keyword evidence="2" id="KW-0548">Nucleotidyltransferase</keyword>
<dbReference type="Pfam" id="PF13966">
    <property type="entry name" value="zf-RVT"/>
    <property type="match status" value="1"/>
</dbReference>
<reference evidence="2" key="1">
    <citation type="journal article" date="2022" name="Int. J. Mol. Sci.">
        <title>Draft Genome of Tanacetum Coccineum: Genomic Comparison of Closely Related Tanacetum-Family Plants.</title>
        <authorList>
            <person name="Yamashiro T."/>
            <person name="Shiraishi A."/>
            <person name="Nakayama K."/>
            <person name="Satake H."/>
        </authorList>
    </citation>
    <scope>NUCLEOTIDE SEQUENCE</scope>
</reference>
<proteinExistence type="predicted"/>
<dbReference type="GO" id="GO:0003964">
    <property type="term" value="F:RNA-directed DNA polymerase activity"/>
    <property type="evidence" value="ECO:0007669"/>
    <property type="project" value="UniProtKB-KW"/>
</dbReference>
<gene>
    <name evidence="2" type="ORF">Tco_1019628</name>
</gene>
<evidence type="ECO:0000259" key="1">
    <source>
        <dbReference type="Pfam" id="PF13966"/>
    </source>
</evidence>
<dbReference type="Proteomes" id="UP001151760">
    <property type="component" value="Unassembled WGS sequence"/>
</dbReference>
<keyword evidence="3" id="KW-1185">Reference proteome</keyword>
<comment type="caution">
    <text evidence="2">The sequence shown here is derived from an EMBL/GenBank/DDBJ whole genome shotgun (WGS) entry which is preliminary data.</text>
</comment>
<organism evidence="2 3">
    <name type="scientific">Tanacetum coccineum</name>
    <dbReference type="NCBI Taxonomy" id="301880"/>
    <lineage>
        <taxon>Eukaryota</taxon>
        <taxon>Viridiplantae</taxon>
        <taxon>Streptophyta</taxon>
        <taxon>Embryophyta</taxon>
        <taxon>Tracheophyta</taxon>
        <taxon>Spermatophyta</taxon>
        <taxon>Magnoliopsida</taxon>
        <taxon>eudicotyledons</taxon>
        <taxon>Gunneridae</taxon>
        <taxon>Pentapetalae</taxon>
        <taxon>asterids</taxon>
        <taxon>campanulids</taxon>
        <taxon>Asterales</taxon>
        <taxon>Asteraceae</taxon>
        <taxon>Asteroideae</taxon>
        <taxon>Anthemideae</taxon>
        <taxon>Anthemidinae</taxon>
        <taxon>Tanacetum</taxon>
    </lineage>
</organism>
<dbReference type="InterPro" id="IPR036691">
    <property type="entry name" value="Endo/exonu/phosph_ase_sf"/>
</dbReference>
<dbReference type="Gene3D" id="3.60.10.10">
    <property type="entry name" value="Endonuclease/exonuclease/phosphatase"/>
    <property type="match status" value="1"/>
</dbReference>
<dbReference type="SUPFAM" id="SSF56219">
    <property type="entry name" value="DNase I-like"/>
    <property type="match status" value="1"/>
</dbReference>
<name>A0ABQ5FYY0_9ASTR</name>